<accession>A0A5C5WCM9</accession>
<feature type="signal peptide" evidence="2">
    <location>
        <begin position="1"/>
        <end position="32"/>
    </location>
</feature>
<keyword evidence="2" id="KW-0732">Signal</keyword>
<dbReference type="Proteomes" id="UP000318995">
    <property type="component" value="Unassembled WGS sequence"/>
</dbReference>
<organism evidence="3 4">
    <name type="scientific">Botrimarina hoheduenensis</name>
    <dbReference type="NCBI Taxonomy" id="2528000"/>
    <lineage>
        <taxon>Bacteria</taxon>
        <taxon>Pseudomonadati</taxon>
        <taxon>Planctomycetota</taxon>
        <taxon>Planctomycetia</taxon>
        <taxon>Pirellulales</taxon>
        <taxon>Lacipirellulaceae</taxon>
        <taxon>Botrimarina</taxon>
    </lineage>
</organism>
<feature type="chain" id="PRO_5023048304" description="SH3 domain-containing protein" evidence="2">
    <location>
        <begin position="33"/>
        <end position="453"/>
    </location>
</feature>
<keyword evidence="4" id="KW-1185">Reference proteome</keyword>
<comment type="caution">
    <text evidence="3">The sequence shown here is derived from an EMBL/GenBank/DDBJ whole genome shotgun (WGS) entry which is preliminary data.</text>
</comment>
<dbReference type="AlphaFoldDB" id="A0A5C5WCM9"/>
<evidence type="ECO:0000313" key="4">
    <source>
        <dbReference type="Proteomes" id="UP000318995"/>
    </source>
</evidence>
<evidence type="ECO:0000256" key="2">
    <source>
        <dbReference type="SAM" id="SignalP"/>
    </source>
</evidence>
<protein>
    <recommendedName>
        <fullName evidence="5">SH3 domain-containing protein</fullName>
    </recommendedName>
</protein>
<gene>
    <name evidence="3" type="ORF">Pla111_01920</name>
</gene>
<evidence type="ECO:0000256" key="1">
    <source>
        <dbReference type="SAM" id="MobiDB-lite"/>
    </source>
</evidence>
<feature type="region of interest" description="Disordered" evidence="1">
    <location>
        <begin position="171"/>
        <end position="269"/>
    </location>
</feature>
<sequence length="453" mass="47585" precursor="true">MLPFNSHAARCPTGTLLAVVLCGGLFAGSDVAATEPLAQAIVLNDTTCWTSAETRSPACRLKAGSRVVVYLERDGFTAIRPPADATSGIDAQVVQREPDGWGTLLRPADALACNNAGLRAERTLRLAAGERVRLISRVKQASGKVWWRIEPPEGDYRWVRTTDLRFAETPVREASITETGRSGASVATVAHEAEADEPPPLFQLPALPHATAATSPPSSSPSRYPSTARSVTAAPDASAEVSSLAPSATPLTPSRALPRAPLAEVTPSKADEAPFAARLSAAEFALSTVVANATSSWRLGPLRAEADLLSLAAADERERALARDLATRIDRFADIANRSAVAGTTRLAPPVRRTKTSPSNPASDDSENEAARLGYDAIGKLRPVVSSTPGAPTHALVGAEGQIVTLVTASRGVDLAPLLGKRVGVSGSRGFMPQYGKDHLTAQRVTPVGELRR</sequence>
<reference evidence="3 4" key="1">
    <citation type="submission" date="2019-02" db="EMBL/GenBank/DDBJ databases">
        <title>Deep-cultivation of Planctomycetes and their phenomic and genomic characterization uncovers novel biology.</title>
        <authorList>
            <person name="Wiegand S."/>
            <person name="Jogler M."/>
            <person name="Boedeker C."/>
            <person name="Pinto D."/>
            <person name="Vollmers J."/>
            <person name="Rivas-Marin E."/>
            <person name="Kohn T."/>
            <person name="Peeters S.H."/>
            <person name="Heuer A."/>
            <person name="Rast P."/>
            <person name="Oberbeckmann S."/>
            <person name="Bunk B."/>
            <person name="Jeske O."/>
            <person name="Meyerdierks A."/>
            <person name="Storesund J.E."/>
            <person name="Kallscheuer N."/>
            <person name="Luecker S."/>
            <person name="Lage O.M."/>
            <person name="Pohl T."/>
            <person name="Merkel B.J."/>
            <person name="Hornburger P."/>
            <person name="Mueller R.-W."/>
            <person name="Bruemmer F."/>
            <person name="Labrenz M."/>
            <person name="Spormann A.M."/>
            <person name="Op Den Camp H."/>
            <person name="Overmann J."/>
            <person name="Amann R."/>
            <person name="Jetten M.S.M."/>
            <person name="Mascher T."/>
            <person name="Medema M.H."/>
            <person name="Devos D.P."/>
            <person name="Kaster A.-K."/>
            <person name="Ovreas L."/>
            <person name="Rohde M."/>
            <person name="Galperin M.Y."/>
            <person name="Jogler C."/>
        </authorList>
    </citation>
    <scope>NUCLEOTIDE SEQUENCE [LARGE SCALE GENOMIC DNA]</scope>
    <source>
        <strain evidence="3 4">Pla111</strain>
    </source>
</reference>
<proteinExistence type="predicted"/>
<evidence type="ECO:0008006" key="5">
    <source>
        <dbReference type="Google" id="ProtNLM"/>
    </source>
</evidence>
<feature type="compositionally biased region" description="Low complexity" evidence="1">
    <location>
        <begin position="205"/>
        <end position="230"/>
    </location>
</feature>
<evidence type="ECO:0000313" key="3">
    <source>
        <dbReference type="EMBL" id="TWT48424.1"/>
    </source>
</evidence>
<name>A0A5C5WCM9_9BACT</name>
<feature type="compositionally biased region" description="Polar residues" evidence="1">
    <location>
        <begin position="240"/>
        <end position="252"/>
    </location>
</feature>
<dbReference type="EMBL" id="SJPH01000001">
    <property type="protein sequence ID" value="TWT48424.1"/>
    <property type="molecule type" value="Genomic_DNA"/>
</dbReference>
<feature type="region of interest" description="Disordered" evidence="1">
    <location>
        <begin position="344"/>
        <end position="369"/>
    </location>
</feature>